<proteinExistence type="predicted"/>
<comment type="caution">
    <text evidence="1">The sequence shown here is derived from an EMBL/GenBank/DDBJ whole genome shotgun (WGS) entry which is preliminary data.</text>
</comment>
<dbReference type="OrthoDB" id="1681765at2759"/>
<dbReference type="Proteomes" id="UP000770661">
    <property type="component" value="Unassembled WGS sequence"/>
</dbReference>
<organism evidence="1 2">
    <name type="scientific">Chionoecetes opilio</name>
    <name type="common">Atlantic snow crab</name>
    <name type="synonym">Cancer opilio</name>
    <dbReference type="NCBI Taxonomy" id="41210"/>
    <lineage>
        <taxon>Eukaryota</taxon>
        <taxon>Metazoa</taxon>
        <taxon>Ecdysozoa</taxon>
        <taxon>Arthropoda</taxon>
        <taxon>Crustacea</taxon>
        <taxon>Multicrustacea</taxon>
        <taxon>Malacostraca</taxon>
        <taxon>Eumalacostraca</taxon>
        <taxon>Eucarida</taxon>
        <taxon>Decapoda</taxon>
        <taxon>Pleocyemata</taxon>
        <taxon>Brachyura</taxon>
        <taxon>Eubrachyura</taxon>
        <taxon>Majoidea</taxon>
        <taxon>Majidae</taxon>
        <taxon>Chionoecetes</taxon>
    </lineage>
</organism>
<accession>A0A8J4YEL4</accession>
<dbReference type="EMBL" id="JACEEZ010004201">
    <property type="protein sequence ID" value="KAG0726593.1"/>
    <property type="molecule type" value="Genomic_DNA"/>
</dbReference>
<reference evidence="1" key="1">
    <citation type="submission" date="2020-07" db="EMBL/GenBank/DDBJ databases">
        <title>The High-quality genome of the commercially important snow crab, Chionoecetes opilio.</title>
        <authorList>
            <person name="Jeong J.-H."/>
            <person name="Ryu S."/>
        </authorList>
    </citation>
    <scope>NUCLEOTIDE SEQUENCE</scope>
    <source>
        <strain evidence="1">MADBK_172401_WGS</strain>
        <tissue evidence="1">Digestive gland</tissue>
    </source>
</reference>
<evidence type="ECO:0008006" key="3">
    <source>
        <dbReference type="Google" id="ProtNLM"/>
    </source>
</evidence>
<keyword evidence="2" id="KW-1185">Reference proteome</keyword>
<name>A0A8J4YEL4_CHIOP</name>
<gene>
    <name evidence="1" type="ORF">GWK47_036232</name>
</gene>
<dbReference type="AlphaFoldDB" id="A0A8J4YEL4"/>
<evidence type="ECO:0000313" key="1">
    <source>
        <dbReference type="EMBL" id="KAG0726593.1"/>
    </source>
</evidence>
<evidence type="ECO:0000313" key="2">
    <source>
        <dbReference type="Proteomes" id="UP000770661"/>
    </source>
</evidence>
<sequence length="282" mass="33273">MPVGVEWQSVRGDHIFIQKLSPFITPFTWCNEGLCHDTNLYFRAQVRYIMFPPSPYIIHHNGNTRFHIIQFIQHYRRSIIEVERQALYARWLEDAIQLATIAAEEEDEEEDQAELQRRGIRRRRVQRRKAIWCRQWLARRPLYGQYEQLLQEGNREDPNGYKNFLRMDADLFGEIVERISPRIKKKDTNYRQALEPGLKLAVTLRHLAAGASYADLMYSFRVAKNTMCVFIPEVLEAIIQEYAEEVLPPVITPEQWRQIADDFETKWNFPHACGALMASMSV</sequence>
<protein>
    <recommendedName>
        <fullName evidence="3">DDE Tnp4 domain-containing protein</fullName>
    </recommendedName>
</protein>